<feature type="region of interest" description="Disordered" evidence="1">
    <location>
        <begin position="94"/>
        <end position="115"/>
    </location>
</feature>
<protein>
    <submittedName>
        <fullName evidence="2">Uncharacterized protein</fullName>
    </submittedName>
</protein>
<sequence>MSLLSGLAAPAAFSQSPVLPEPRCLSHAGAVNTNHSTPPGASNKPQERGDELADSALEIFKQASAFSRVRVCWVGPWPTQPWVLGELGPRRGLSHLPWLSSQGSPVTSPPPLGAS</sequence>
<organism evidence="2 3">
    <name type="scientific">Sus scrofa</name>
    <name type="common">Pig</name>
    <dbReference type="NCBI Taxonomy" id="9823"/>
    <lineage>
        <taxon>Eukaryota</taxon>
        <taxon>Metazoa</taxon>
        <taxon>Chordata</taxon>
        <taxon>Craniata</taxon>
        <taxon>Vertebrata</taxon>
        <taxon>Euteleostomi</taxon>
        <taxon>Mammalia</taxon>
        <taxon>Eutheria</taxon>
        <taxon>Laurasiatheria</taxon>
        <taxon>Artiodactyla</taxon>
        <taxon>Suina</taxon>
        <taxon>Suidae</taxon>
        <taxon>Sus</taxon>
    </lineage>
</organism>
<dbReference type="Proteomes" id="UP000694723">
    <property type="component" value="Unplaced"/>
</dbReference>
<proteinExistence type="predicted"/>
<dbReference type="AlphaFoldDB" id="A0A8D1T661"/>
<evidence type="ECO:0000256" key="1">
    <source>
        <dbReference type="SAM" id="MobiDB-lite"/>
    </source>
</evidence>
<feature type="compositionally biased region" description="Polar residues" evidence="1">
    <location>
        <begin position="31"/>
        <end position="44"/>
    </location>
</feature>
<name>A0A8D1T661_PIG</name>
<dbReference type="Ensembl" id="ENSSSCT00060020991.1">
    <property type="protein sequence ID" value="ENSSSCP00060008621.1"/>
    <property type="gene ID" value="ENSSSCG00060015781.1"/>
</dbReference>
<accession>A0A8D1T661</accession>
<evidence type="ECO:0000313" key="3">
    <source>
        <dbReference type="Proteomes" id="UP000694723"/>
    </source>
</evidence>
<feature type="region of interest" description="Disordered" evidence="1">
    <location>
        <begin position="24"/>
        <end position="54"/>
    </location>
</feature>
<evidence type="ECO:0000313" key="2">
    <source>
        <dbReference type="Ensembl" id="ENSSSCP00060008621.1"/>
    </source>
</evidence>
<reference evidence="2" key="1">
    <citation type="submission" date="2025-08" db="UniProtKB">
        <authorList>
            <consortium name="Ensembl"/>
        </authorList>
    </citation>
    <scope>IDENTIFICATION</scope>
</reference>